<evidence type="ECO:0000256" key="1">
    <source>
        <dbReference type="ARBA" id="ARBA00004651"/>
    </source>
</evidence>
<feature type="transmembrane region" description="Helical" evidence="6">
    <location>
        <begin position="107"/>
        <end position="124"/>
    </location>
</feature>
<feature type="transmembrane region" description="Helical" evidence="6">
    <location>
        <begin position="7"/>
        <end position="28"/>
    </location>
</feature>
<dbReference type="EMBL" id="DTCK01000007">
    <property type="protein sequence ID" value="HGQ35137.1"/>
    <property type="molecule type" value="Genomic_DNA"/>
</dbReference>
<dbReference type="AlphaFoldDB" id="A0A7C4NN71"/>
<evidence type="ECO:0000256" key="4">
    <source>
        <dbReference type="ARBA" id="ARBA00022989"/>
    </source>
</evidence>
<dbReference type="GO" id="GO:0042773">
    <property type="term" value="P:ATP synthesis coupled electron transport"/>
    <property type="evidence" value="ECO:0007669"/>
    <property type="project" value="InterPro"/>
</dbReference>
<dbReference type="PRINTS" id="PR01437">
    <property type="entry name" value="NUOXDRDTASE4"/>
</dbReference>
<feature type="transmembrane region" description="Helical" evidence="6">
    <location>
        <begin position="179"/>
        <end position="200"/>
    </location>
</feature>
<name>A0A7C4NN71_9CREN</name>
<dbReference type="GO" id="GO:0005886">
    <property type="term" value="C:plasma membrane"/>
    <property type="evidence" value="ECO:0007669"/>
    <property type="project" value="UniProtKB-SubCell"/>
</dbReference>
<feature type="transmembrane region" description="Helical" evidence="6">
    <location>
        <begin position="464"/>
        <end position="486"/>
    </location>
</feature>
<dbReference type="EMBL" id="DTBD01000049">
    <property type="protein sequence ID" value="HGQ64708.1"/>
    <property type="molecule type" value="Genomic_DNA"/>
</dbReference>
<evidence type="ECO:0000259" key="7">
    <source>
        <dbReference type="Pfam" id="PF00361"/>
    </source>
</evidence>
<protein>
    <submittedName>
        <fullName evidence="9">NADH dehydrogenase</fullName>
    </submittedName>
</protein>
<evidence type="ECO:0000256" key="6">
    <source>
        <dbReference type="SAM" id="Phobius"/>
    </source>
</evidence>
<feature type="transmembrane region" description="Helical" evidence="6">
    <location>
        <begin position="269"/>
        <end position="289"/>
    </location>
</feature>
<dbReference type="PANTHER" id="PTHR42703:SF1">
    <property type="entry name" value="NA(+)_H(+) ANTIPORTER SUBUNIT D1"/>
    <property type="match status" value="1"/>
</dbReference>
<gene>
    <name evidence="9" type="ORF">ENU08_05630</name>
    <name evidence="8" type="ORF">ENU41_00450</name>
</gene>
<evidence type="ECO:0000256" key="5">
    <source>
        <dbReference type="ARBA" id="ARBA00023136"/>
    </source>
</evidence>
<proteinExistence type="predicted"/>
<comment type="subcellular location">
    <subcellularLocation>
        <location evidence="1">Cell membrane</location>
        <topology evidence="1">Multi-pass membrane protein</topology>
    </subcellularLocation>
</comment>
<accession>A0A7C4NN71</accession>
<keyword evidence="4 6" id="KW-1133">Transmembrane helix</keyword>
<feature type="transmembrane region" description="Helical" evidence="6">
    <location>
        <begin position="380"/>
        <end position="402"/>
    </location>
</feature>
<feature type="transmembrane region" description="Helical" evidence="6">
    <location>
        <begin position="136"/>
        <end position="159"/>
    </location>
</feature>
<evidence type="ECO:0000313" key="9">
    <source>
        <dbReference type="EMBL" id="HGQ64708.1"/>
    </source>
</evidence>
<evidence type="ECO:0000313" key="8">
    <source>
        <dbReference type="EMBL" id="HGQ35137.1"/>
    </source>
</evidence>
<evidence type="ECO:0000256" key="3">
    <source>
        <dbReference type="ARBA" id="ARBA00022692"/>
    </source>
</evidence>
<feature type="transmembrane region" description="Helical" evidence="6">
    <location>
        <begin position="239"/>
        <end position="257"/>
    </location>
</feature>
<keyword evidence="2" id="KW-1003">Cell membrane</keyword>
<dbReference type="InterPro" id="IPR001750">
    <property type="entry name" value="ND/Mrp_TM"/>
</dbReference>
<reference evidence="9" key="1">
    <citation type="journal article" date="2020" name="mSystems">
        <title>Genome- and Community-Level Interaction Insights into Carbon Utilization and Element Cycling Functions of Hydrothermarchaeota in Hydrothermal Sediment.</title>
        <authorList>
            <person name="Zhou Z."/>
            <person name="Liu Y."/>
            <person name="Xu W."/>
            <person name="Pan J."/>
            <person name="Luo Z.H."/>
            <person name="Li M."/>
        </authorList>
    </citation>
    <scope>NUCLEOTIDE SEQUENCE [LARGE SCALE GENOMIC DNA]</scope>
    <source>
        <strain evidence="9">SpSt-637</strain>
        <strain evidence="8">SpSt-667</strain>
    </source>
</reference>
<feature type="transmembrane region" description="Helical" evidence="6">
    <location>
        <begin position="344"/>
        <end position="368"/>
    </location>
</feature>
<feature type="transmembrane region" description="Helical" evidence="6">
    <location>
        <begin position="432"/>
        <end position="452"/>
    </location>
</feature>
<organism evidence="9">
    <name type="scientific">Ignisphaera aggregans</name>
    <dbReference type="NCBI Taxonomy" id="334771"/>
    <lineage>
        <taxon>Archaea</taxon>
        <taxon>Thermoproteota</taxon>
        <taxon>Thermoprotei</taxon>
        <taxon>Desulfurococcales</taxon>
        <taxon>Desulfurococcaceae</taxon>
        <taxon>Ignisphaera</taxon>
    </lineage>
</organism>
<keyword evidence="3 6" id="KW-0812">Transmembrane</keyword>
<feature type="transmembrane region" description="Helical" evidence="6">
    <location>
        <begin position="212"/>
        <end position="233"/>
    </location>
</feature>
<evidence type="ECO:0000256" key="2">
    <source>
        <dbReference type="ARBA" id="ARBA00022475"/>
    </source>
</evidence>
<feature type="transmembrane region" description="Helical" evidence="6">
    <location>
        <begin position="48"/>
        <end position="69"/>
    </location>
</feature>
<sequence length="503" mass="55314">MNNVVGIVIPLTFIVCGGIITSRFRVIGTALRILGYTLIGLSISFSDLFGSLILLTSIVIGVTIAAYTLKYSILKYGNTFLVPLSDLFLISMILVFTSQYLIEFVTFWLLTELLGFFLIAYDYVIKGSAEALYAAVKYLLFSMIPTDVALFIILALTGFEEAFTVPIKEIAPNLLNPVILTMVIVGFFSKAAVFPLHFWLPDAHSIAPAPASALLSGLMVKMGIYGLYLLSFYPTNKLIAAYIMLFSSFITVVYGALQASLQHDVKRLLAYSTTSNTALIASALALYMLSADKIFVEAAVLYTIAHALYKATMFLDSGFIELVAHERDIRRLGFISKVSPIETIAVITTILTILGMPPSTGFIAKVFLFTAISKYLSTSWIYIATLALASVKVAFSIIYNVVYLRSHYREDAQLNSVETLDKYRGVFGLQNYVFASSLSVYLIVIVILLIKYTGYIELELLKKMAAPLLISTILLIMLSLTIYTMIGSARAKGLNKNGVPGSR</sequence>
<keyword evidence="5 6" id="KW-0472">Membrane</keyword>
<feature type="transmembrane region" description="Helical" evidence="6">
    <location>
        <begin position="81"/>
        <end position="101"/>
    </location>
</feature>
<dbReference type="InterPro" id="IPR050586">
    <property type="entry name" value="CPA3_Na-H_Antiporter_D"/>
</dbReference>
<dbReference type="PANTHER" id="PTHR42703">
    <property type="entry name" value="NADH DEHYDROGENASE"/>
    <property type="match status" value="1"/>
</dbReference>
<dbReference type="Pfam" id="PF00361">
    <property type="entry name" value="Proton_antipo_M"/>
    <property type="match status" value="1"/>
</dbReference>
<dbReference type="GO" id="GO:0008137">
    <property type="term" value="F:NADH dehydrogenase (ubiquinone) activity"/>
    <property type="evidence" value="ECO:0007669"/>
    <property type="project" value="InterPro"/>
</dbReference>
<feature type="domain" description="NADH:quinone oxidoreductase/Mrp antiporter transmembrane" evidence="7">
    <location>
        <begin position="100"/>
        <end position="386"/>
    </location>
</feature>
<feature type="transmembrane region" description="Helical" evidence="6">
    <location>
        <begin position="301"/>
        <end position="323"/>
    </location>
</feature>
<dbReference type="InterPro" id="IPR003918">
    <property type="entry name" value="NADH_UbQ_OxRdtase"/>
</dbReference>
<comment type="caution">
    <text evidence="9">The sequence shown here is derived from an EMBL/GenBank/DDBJ whole genome shotgun (WGS) entry which is preliminary data.</text>
</comment>